<proteinExistence type="predicted"/>
<evidence type="ECO:0000313" key="2">
    <source>
        <dbReference type="Proteomes" id="UP000789405"/>
    </source>
</evidence>
<name>A0A9N9BWN6_9GLOM</name>
<evidence type="ECO:0000313" key="1">
    <source>
        <dbReference type="EMBL" id="CAG8580510.1"/>
    </source>
</evidence>
<sequence>MNDKGKRKATSELEIQIRNQKKSRNMACPPSSWLKNWEWLEYLETDGTLRMFCKLYIVKRHDEKDQKHQRAKQQLSA</sequence>
<reference evidence="1" key="1">
    <citation type="submission" date="2021-06" db="EMBL/GenBank/DDBJ databases">
        <authorList>
            <person name="Kallberg Y."/>
            <person name="Tangrot J."/>
            <person name="Rosling A."/>
        </authorList>
    </citation>
    <scope>NUCLEOTIDE SEQUENCE</scope>
    <source>
        <strain evidence="1">MA453B</strain>
    </source>
</reference>
<dbReference type="EMBL" id="CAJVPY010003064">
    <property type="protein sequence ID" value="CAG8580510.1"/>
    <property type="molecule type" value="Genomic_DNA"/>
</dbReference>
<protein>
    <submittedName>
        <fullName evidence="1">25863_t:CDS:1</fullName>
    </submittedName>
</protein>
<keyword evidence="2" id="KW-1185">Reference proteome</keyword>
<comment type="caution">
    <text evidence="1">The sequence shown here is derived from an EMBL/GenBank/DDBJ whole genome shotgun (WGS) entry which is preliminary data.</text>
</comment>
<gene>
    <name evidence="1" type="ORF">DERYTH_LOCUS6665</name>
</gene>
<dbReference type="OrthoDB" id="2364429at2759"/>
<dbReference type="AlphaFoldDB" id="A0A9N9BWN6"/>
<organism evidence="1 2">
    <name type="scientific">Dentiscutata erythropus</name>
    <dbReference type="NCBI Taxonomy" id="1348616"/>
    <lineage>
        <taxon>Eukaryota</taxon>
        <taxon>Fungi</taxon>
        <taxon>Fungi incertae sedis</taxon>
        <taxon>Mucoromycota</taxon>
        <taxon>Glomeromycotina</taxon>
        <taxon>Glomeromycetes</taxon>
        <taxon>Diversisporales</taxon>
        <taxon>Gigasporaceae</taxon>
        <taxon>Dentiscutata</taxon>
    </lineage>
</organism>
<accession>A0A9N9BWN6</accession>
<dbReference type="Proteomes" id="UP000789405">
    <property type="component" value="Unassembled WGS sequence"/>
</dbReference>